<keyword evidence="5 8" id="KW-0472">Membrane</keyword>
<feature type="transmembrane region" description="Helical" evidence="8">
    <location>
        <begin position="58"/>
        <end position="78"/>
    </location>
</feature>
<keyword evidence="6" id="KW-0349">Heme</keyword>
<dbReference type="PANTHER" id="PTHR10422:SF18">
    <property type="entry name" value="CYTOCHROME C OXIDASE SUBUNIT 1"/>
    <property type="match status" value="1"/>
</dbReference>
<name>A0A5E6M9T5_9BACT</name>
<feature type="region of interest" description="Disordered" evidence="7">
    <location>
        <begin position="1"/>
        <end position="32"/>
    </location>
</feature>
<keyword evidence="10" id="KW-0560">Oxidoreductase</keyword>
<dbReference type="GO" id="GO:0004129">
    <property type="term" value="F:cytochrome-c oxidase activity"/>
    <property type="evidence" value="ECO:0007669"/>
    <property type="project" value="InterPro"/>
</dbReference>
<feature type="transmembrane region" description="Helical" evidence="8">
    <location>
        <begin position="452"/>
        <end position="476"/>
    </location>
</feature>
<proteinExistence type="inferred from homology"/>
<dbReference type="InterPro" id="IPR000883">
    <property type="entry name" value="Cyt_C_Oxase_1"/>
</dbReference>
<comment type="subcellular location">
    <subcellularLocation>
        <location evidence="1">Membrane</location>
        <topology evidence="1">Multi-pass membrane protein</topology>
    </subcellularLocation>
</comment>
<dbReference type="GO" id="GO:0020037">
    <property type="term" value="F:heme binding"/>
    <property type="evidence" value="ECO:0007669"/>
    <property type="project" value="InterPro"/>
</dbReference>
<comment type="similarity">
    <text evidence="6">Belongs to the heme-copper respiratory oxidase family.</text>
</comment>
<evidence type="ECO:0000256" key="6">
    <source>
        <dbReference type="RuleBase" id="RU000370"/>
    </source>
</evidence>
<dbReference type="AlphaFoldDB" id="A0A5E6M9T5"/>
<dbReference type="OrthoDB" id="175595at2"/>
<feature type="compositionally biased region" description="Gly residues" evidence="7">
    <location>
        <begin position="17"/>
        <end position="27"/>
    </location>
</feature>
<sequence length="633" mass="69968">MKEETGVPQEMNEQGVATGGPHGGGSGTAAHGAGHHEHQIELSWWRHYVFSTDHKVIGIQYMITSLLVALFGFGLMVVMRWQLSFPGKPVPVIGPLLTAVFGANLAPGGVMTPNLYNSFGAIHGTMMIFMAIVPALFAGFGNFVVPLQLGAPDMAFPRLNMASFWSFFVGVVIMLGSFLVPGGAAKSGWTSYPPLADIADTGMGFEPILNGQTLWLIGMAFNITGSLLGSINIIATIIQLRAPGLQWMRLPVFVWSELVTAFLLLLAFPPLESAAIMQLMDRLFGTSFFSPDGLIIGGRHWPASGGGSALLWQHLFWFLGHPEVYVQILPTMGIVGEVFANNTRKPLWSYKIFVYSLLSIGFLSMVVWAHHMYMTGMGQSITTFFQIFTTVISMPSVLLGTVLLLSLWGGSIRLPTPMLFALAWLPMFGIGGLTGLPLGWTPSDMVLHDTYYVIGHFHYMMAPASIMGLFAGLYYWFPKATGRMMNDFWGKVHFWMTIIFFNGVFFPMLIQGFNGVHRRWYDGGAGWQMAQPVLWLNQVMSVSAWILALGQIPFIINFFWSIWRGKKVTSDNPWQATTLEWATPTPPGHGNFLHPVAVYRGPYEYSAPGAARDFLPQWEQEESRVAEPKLSSV</sequence>
<dbReference type="EC" id="1.9.3.1" evidence="10"/>
<evidence type="ECO:0000259" key="9">
    <source>
        <dbReference type="PROSITE" id="PS50855"/>
    </source>
</evidence>
<dbReference type="Pfam" id="PF00115">
    <property type="entry name" value="COX1"/>
    <property type="match status" value="1"/>
</dbReference>
<dbReference type="PANTHER" id="PTHR10422">
    <property type="entry name" value="CYTOCHROME C OXIDASE SUBUNIT 1"/>
    <property type="match status" value="1"/>
</dbReference>
<evidence type="ECO:0000256" key="5">
    <source>
        <dbReference type="ARBA" id="ARBA00023136"/>
    </source>
</evidence>
<dbReference type="GO" id="GO:0016020">
    <property type="term" value="C:membrane"/>
    <property type="evidence" value="ECO:0007669"/>
    <property type="project" value="UniProtKB-SubCell"/>
</dbReference>
<keyword evidence="4 8" id="KW-1133">Transmembrane helix</keyword>
<keyword evidence="11" id="KW-1185">Reference proteome</keyword>
<feature type="transmembrane region" description="Helical" evidence="8">
    <location>
        <begin position="324"/>
        <end position="340"/>
    </location>
</feature>
<dbReference type="GO" id="GO:0016491">
    <property type="term" value="F:oxidoreductase activity"/>
    <property type="evidence" value="ECO:0007669"/>
    <property type="project" value="UniProtKB-KW"/>
</dbReference>
<keyword evidence="3 6" id="KW-0812">Transmembrane</keyword>
<feature type="transmembrane region" description="Helical" evidence="8">
    <location>
        <begin position="126"/>
        <end position="147"/>
    </location>
</feature>
<dbReference type="InterPro" id="IPR023615">
    <property type="entry name" value="Cyt_c_Oxase_su1_BS"/>
</dbReference>
<feature type="transmembrane region" description="Helical" evidence="8">
    <location>
        <begin position="542"/>
        <end position="563"/>
    </location>
</feature>
<dbReference type="InterPro" id="IPR023616">
    <property type="entry name" value="Cyt_c_oxase-like_su1_dom"/>
</dbReference>
<dbReference type="InterPro" id="IPR036927">
    <property type="entry name" value="Cyt_c_oxase-like_su1_sf"/>
</dbReference>
<feature type="transmembrane region" description="Helical" evidence="8">
    <location>
        <begin position="488"/>
        <end position="510"/>
    </location>
</feature>
<dbReference type="GO" id="GO:0022904">
    <property type="term" value="P:respiratory electron transport chain"/>
    <property type="evidence" value="ECO:0007669"/>
    <property type="project" value="TreeGrafter"/>
</dbReference>
<feature type="domain" description="Cytochrome oxidase subunit I profile" evidence="9">
    <location>
        <begin position="38"/>
        <end position="600"/>
    </location>
</feature>
<keyword evidence="6" id="KW-0479">Metal-binding</keyword>
<keyword evidence="6" id="KW-0408">Iron</keyword>
<feature type="transmembrane region" description="Helical" evidence="8">
    <location>
        <begin position="419"/>
        <end position="440"/>
    </location>
</feature>
<feature type="transmembrane region" description="Helical" evidence="8">
    <location>
        <begin position="250"/>
        <end position="271"/>
    </location>
</feature>
<evidence type="ECO:0000256" key="4">
    <source>
        <dbReference type="ARBA" id="ARBA00022989"/>
    </source>
</evidence>
<dbReference type="GO" id="GO:0009060">
    <property type="term" value="P:aerobic respiration"/>
    <property type="evidence" value="ECO:0007669"/>
    <property type="project" value="InterPro"/>
</dbReference>
<reference evidence="10 11" key="1">
    <citation type="submission" date="2019-09" db="EMBL/GenBank/DDBJ databases">
        <authorList>
            <person name="Cremers G."/>
        </authorList>
    </citation>
    <scope>NUCLEOTIDE SEQUENCE [LARGE SCALE GENOMIC DNA]</scope>
    <source>
        <strain evidence="10">4A</strain>
    </source>
</reference>
<feature type="transmembrane region" description="Helical" evidence="8">
    <location>
        <begin position="159"/>
        <end position="180"/>
    </location>
</feature>
<dbReference type="Gene3D" id="1.20.210.10">
    <property type="entry name" value="Cytochrome c oxidase-like, subunit I domain"/>
    <property type="match status" value="1"/>
</dbReference>
<accession>A0A5E6M9T5</accession>
<dbReference type="SUPFAM" id="SSF81442">
    <property type="entry name" value="Cytochrome c oxidase subunit I-like"/>
    <property type="match status" value="1"/>
</dbReference>
<gene>
    <name evidence="10" type="primary">coxA</name>
    <name evidence="10" type="synonym">ctaD</name>
    <name evidence="10" type="ORF">MAMT_01125</name>
</gene>
<keyword evidence="2 6" id="KW-0679">Respiratory chain</keyword>
<evidence type="ECO:0000256" key="7">
    <source>
        <dbReference type="SAM" id="MobiDB-lite"/>
    </source>
</evidence>
<evidence type="ECO:0000256" key="8">
    <source>
        <dbReference type="SAM" id="Phobius"/>
    </source>
</evidence>
<evidence type="ECO:0000313" key="10">
    <source>
        <dbReference type="EMBL" id="VVM06312.1"/>
    </source>
</evidence>
<evidence type="ECO:0000256" key="3">
    <source>
        <dbReference type="ARBA" id="ARBA00022692"/>
    </source>
</evidence>
<feature type="transmembrane region" description="Helical" evidence="8">
    <location>
        <begin position="214"/>
        <end position="238"/>
    </location>
</feature>
<feature type="transmembrane region" description="Helical" evidence="8">
    <location>
        <begin position="352"/>
        <end position="371"/>
    </location>
</feature>
<dbReference type="Proteomes" id="UP000334923">
    <property type="component" value="Unassembled WGS sequence"/>
</dbReference>
<keyword evidence="6" id="KW-0813">Transport</keyword>
<protein>
    <submittedName>
        <fullName evidence="10">Cytochrome c oxidase subunit I</fullName>
        <ecNumber evidence="10">1.9.3.1</ecNumber>
    </submittedName>
</protein>
<organism evidence="10 11">
    <name type="scientific">Methylacidimicrobium tartarophylax</name>
    <dbReference type="NCBI Taxonomy" id="1041768"/>
    <lineage>
        <taxon>Bacteria</taxon>
        <taxon>Pseudomonadati</taxon>
        <taxon>Verrucomicrobiota</taxon>
        <taxon>Methylacidimicrobium</taxon>
    </lineage>
</organism>
<keyword evidence="6" id="KW-0249">Electron transport</keyword>
<evidence type="ECO:0000313" key="11">
    <source>
        <dbReference type="Proteomes" id="UP000334923"/>
    </source>
</evidence>
<dbReference type="PROSITE" id="PS50855">
    <property type="entry name" value="COX1"/>
    <property type="match status" value="1"/>
</dbReference>
<evidence type="ECO:0000256" key="1">
    <source>
        <dbReference type="ARBA" id="ARBA00004141"/>
    </source>
</evidence>
<dbReference type="PRINTS" id="PR01165">
    <property type="entry name" value="CYCOXIDASEI"/>
</dbReference>
<feature type="transmembrane region" description="Helical" evidence="8">
    <location>
        <begin position="383"/>
        <end position="407"/>
    </location>
</feature>
<dbReference type="GO" id="GO:0015990">
    <property type="term" value="P:electron transport coupled proton transport"/>
    <property type="evidence" value="ECO:0007669"/>
    <property type="project" value="TreeGrafter"/>
</dbReference>
<feature type="transmembrane region" description="Helical" evidence="8">
    <location>
        <begin position="90"/>
        <end position="106"/>
    </location>
</feature>
<dbReference type="EMBL" id="CABFVA020000065">
    <property type="protein sequence ID" value="VVM06312.1"/>
    <property type="molecule type" value="Genomic_DNA"/>
</dbReference>
<dbReference type="PROSITE" id="PS00077">
    <property type="entry name" value="COX1_CUB"/>
    <property type="match status" value="1"/>
</dbReference>
<evidence type="ECO:0000256" key="2">
    <source>
        <dbReference type="ARBA" id="ARBA00022660"/>
    </source>
</evidence>